<comment type="subcellular location">
    <subcellularLocation>
        <location evidence="10">Cytoplasm</location>
    </subcellularLocation>
</comment>
<evidence type="ECO:0000256" key="3">
    <source>
        <dbReference type="ARBA" id="ARBA00022605"/>
    </source>
</evidence>
<keyword evidence="6 10" id="KW-0368">Histidine biosynthesis</keyword>
<keyword evidence="14" id="KW-1185">Reference proteome</keyword>
<evidence type="ECO:0000256" key="7">
    <source>
        <dbReference type="ARBA" id="ARBA00023239"/>
    </source>
</evidence>
<dbReference type="OrthoDB" id="9807137at2"/>
<dbReference type="InterPro" id="IPR029062">
    <property type="entry name" value="Class_I_gatase-like"/>
</dbReference>
<proteinExistence type="inferred from homology"/>
<keyword evidence="3 10" id="KW-0028">Amino-acid biosynthesis</keyword>
<dbReference type="RefSeq" id="WP_123656960.1">
    <property type="nucleotide sequence ID" value="NZ_AYKG01000003.1"/>
</dbReference>
<feature type="domain" description="Glutamine amidotransferase" evidence="12">
    <location>
        <begin position="6"/>
        <end position="208"/>
    </location>
</feature>
<dbReference type="CDD" id="cd01748">
    <property type="entry name" value="GATase1_IGP_Synthase"/>
    <property type="match status" value="1"/>
</dbReference>
<dbReference type="AlphaFoldDB" id="A0A423Q0Z4"/>
<evidence type="ECO:0000256" key="9">
    <source>
        <dbReference type="ARBA" id="ARBA00049534"/>
    </source>
</evidence>
<dbReference type="GO" id="GO:0004359">
    <property type="term" value="F:glutaminase activity"/>
    <property type="evidence" value="ECO:0007669"/>
    <property type="project" value="UniProtKB-EC"/>
</dbReference>
<keyword evidence="13" id="KW-0808">Transferase</keyword>
<dbReference type="SUPFAM" id="SSF52317">
    <property type="entry name" value="Class I glutamine amidotransferase-like"/>
    <property type="match status" value="1"/>
</dbReference>
<evidence type="ECO:0000256" key="11">
    <source>
        <dbReference type="PIRSR" id="PIRSR000495-1"/>
    </source>
</evidence>
<organism evidence="13 14">
    <name type="scientific">Salinisphaera japonica YTM-1</name>
    <dbReference type="NCBI Taxonomy" id="1209778"/>
    <lineage>
        <taxon>Bacteria</taxon>
        <taxon>Pseudomonadati</taxon>
        <taxon>Pseudomonadota</taxon>
        <taxon>Gammaproteobacteria</taxon>
        <taxon>Salinisphaerales</taxon>
        <taxon>Salinisphaeraceae</taxon>
        <taxon>Salinisphaera</taxon>
    </lineage>
</organism>
<evidence type="ECO:0000256" key="1">
    <source>
        <dbReference type="ARBA" id="ARBA00005091"/>
    </source>
</evidence>
<dbReference type="InterPro" id="IPR017926">
    <property type="entry name" value="GATASE"/>
</dbReference>
<dbReference type="PANTHER" id="PTHR42701">
    <property type="entry name" value="IMIDAZOLE GLYCEROL PHOSPHATE SYNTHASE SUBUNIT HISH"/>
    <property type="match status" value="1"/>
</dbReference>
<dbReference type="GO" id="GO:0000107">
    <property type="term" value="F:imidazoleglycerol-phosphate synthase activity"/>
    <property type="evidence" value="ECO:0007669"/>
    <property type="project" value="UniProtKB-UniRule"/>
</dbReference>
<feature type="active site" evidence="10 11">
    <location>
        <position position="194"/>
    </location>
</feature>
<dbReference type="EMBL" id="AYKG01000003">
    <property type="protein sequence ID" value="ROO31932.1"/>
    <property type="molecule type" value="Genomic_DNA"/>
</dbReference>
<dbReference type="Gene3D" id="3.40.50.880">
    <property type="match status" value="1"/>
</dbReference>
<comment type="caution">
    <text evidence="13">The sequence shown here is derived from an EMBL/GenBank/DDBJ whole genome shotgun (WGS) entry which is preliminary data.</text>
</comment>
<dbReference type="FunCoup" id="A0A423Q0Z4">
    <property type="interactions" value="291"/>
</dbReference>
<keyword evidence="4 10" id="KW-0378">Hydrolase</keyword>
<keyword evidence="5 10" id="KW-0315">Glutamine amidotransferase</keyword>
<sequence>MATVGIIDYGMGNLHSIAKALRYVASDEQIEVSFDPDALARMDRLVLPGVGAIGHCMDELHRLELDAMLADVLGQKPLMGVCLGIEALMAHSEESGGVDCLGAFPGNTVKFAEPDAQPDGTRRKIPHMGWNQVRQERHHPLWKDIAPDSWFYFVHSYHVVPDEARHIAGTTQYGVQFASVILRENTFAVQFHPEKSQSAGLQLLANFLEWDGQAY</sequence>
<evidence type="ECO:0000259" key="12">
    <source>
        <dbReference type="Pfam" id="PF00117"/>
    </source>
</evidence>
<dbReference type="NCBIfam" id="TIGR01855">
    <property type="entry name" value="IMP_synth_hisH"/>
    <property type="match status" value="1"/>
</dbReference>
<dbReference type="PROSITE" id="PS51273">
    <property type="entry name" value="GATASE_TYPE_1"/>
    <property type="match status" value="1"/>
</dbReference>
<name>A0A423Q0Z4_9GAMM</name>
<dbReference type="PANTHER" id="PTHR42701:SF2">
    <property type="entry name" value="IMIDAZOLE GLYCEROL PHOSPHATE SYNTHASE SUBUNIT HISH 1"/>
    <property type="match status" value="1"/>
</dbReference>
<evidence type="ECO:0000256" key="8">
    <source>
        <dbReference type="ARBA" id="ARBA00047838"/>
    </source>
</evidence>
<dbReference type="Proteomes" id="UP000285310">
    <property type="component" value="Unassembled WGS sequence"/>
</dbReference>
<dbReference type="HAMAP" id="MF_00278">
    <property type="entry name" value="HisH"/>
    <property type="match status" value="1"/>
</dbReference>
<keyword evidence="2 10" id="KW-0963">Cytoplasm</keyword>
<keyword evidence="7 10" id="KW-0456">Lyase</keyword>
<comment type="catalytic activity">
    <reaction evidence="9 10">
        <text>L-glutamine + H2O = L-glutamate + NH4(+)</text>
        <dbReference type="Rhea" id="RHEA:15889"/>
        <dbReference type="ChEBI" id="CHEBI:15377"/>
        <dbReference type="ChEBI" id="CHEBI:28938"/>
        <dbReference type="ChEBI" id="CHEBI:29985"/>
        <dbReference type="ChEBI" id="CHEBI:58359"/>
        <dbReference type="EC" id="3.5.1.2"/>
    </reaction>
</comment>
<accession>A0A423Q0Z4</accession>
<feature type="active site" description="Nucleophile" evidence="10 11">
    <location>
        <position position="82"/>
    </location>
</feature>
<comment type="pathway">
    <text evidence="1 10">Amino-acid biosynthesis; L-histidine biosynthesis; L-histidine from 5-phospho-alpha-D-ribose 1-diphosphate: step 5/9.</text>
</comment>
<dbReference type="InterPro" id="IPR010139">
    <property type="entry name" value="Imidazole-glycPsynth_HisH"/>
</dbReference>
<protein>
    <recommendedName>
        <fullName evidence="10">Imidazole glycerol phosphate synthase subunit HisH</fullName>
        <ecNumber evidence="10">4.3.2.10</ecNumber>
    </recommendedName>
    <alternativeName>
        <fullName evidence="10">IGP synthase glutaminase subunit</fullName>
        <ecNumber evidence="10">3.5.1.2</ecNumber>
    </alternativeName>
    <alternativeName>
        <fullName evidence="10">IGP synthase subunit HisH</fullName>
    </alternativeName>
    <alternativeName>
        <fullName evidence="10">ImGP synthase subunit HisH</fullName>
        <shortName evidence="10">IGPS subunit HisH</shortName>
    </alternativeName>
</protein>
<evidence type="ECO:0000256" key="6">
    <source>
        <dbReference type="ARBA" id="ARBA00023102"/>
    </source>
</evidence>
<dbReference type="EC" id="3.5.1.2" evidence="10"/>
<evidence type="ECO:0000313" key="13">
    <source>
        <dbReference type="EMBL" id="ROO31932.1"/>
    </source>
</evidence>
<feature type="active site" evidence="10 11">
    <location>
        <position position="192"/>
    </location>
</feature>
<comment type="catalytic activity">
    <reaction evidence="8 10">
        <text>5-[(5-phospho-1-deoxy-D-ribulos-1-ylimino)methylamino]-1-(5-phospho-beta-D-ribosyl)imidazole-4-carboxamide + L-glutamine = D-erythro-1-(imidazol-4-yl)glycerol 3-phosphate + 5-amino-1-(5-phospho-beta-D-ribosyl)imidazole-4-carboxamide + L-glutamate + H(+)</text>
        <dbReference type="Rhea" id="RHEA:24793"/>
        <dbReference type="ChEBI" id="CHEBI:15378"/>
        <dbReference type="ChEBI" id="CHEBI:29985"/>
        <dbReference type="ChEBI" id="CHEBI:58278"/>
        <dbReference type="ChEBI" id="CHEBI:58359"/>
        <dbReference type="ChEBI" id="CHEBI:58475"/>
        <dbReference type="ChEBI" id="CHEBI:58525"/>
        <dbReference type="EC" id="4.3.2.10"/>
    </reaction>
</comment>
<gene>
    <name evidence="10 13" type="primary">hisH</name>
    <name evidence="13" type="ORF">SAJA_01905</name>
</gene>
<reference evidence="13 14" key="1">
    <citation type="submission" date="2013-10" db="EMBL/GenBank/DDBJ databases">
        <title>Salinisphaera japonica YTM-1 Genome Sequencing.</title>
        <authorList>
            <person name="Lai Q."/>
            <person name="Li C."/>
            <person name="Shao Z."/>
        </authorList>
    </citation>
    <scope>NUCLEOTIDE SEQUENCE [LARGE SCALE GENOMIC DNA]</scope>
    <source>
        <strain evidence="13 14">YTM-1</strain>
    </source>
</reference>
<comment type="subunit">
    <text evidence="10">Heterodimer of HisH and HisF.</text>
</comment>
<dbReference type="InParanoid" id="A0A423Q0Z4"/>
<evidence type="ECO:0000313" key="14">
    <source>
        <dbReference type="Proteomes" id="UP000285310"/>
    </source>
</evidence>
<dbReference type="EC" id="4.3.2.10" evidence="10"/>
<keyword evidence="13" id="KW-0328">Glycosyltransferase</keyword>
<dbReference type="PIRSF" id="PIRSF000495">
    <property type="entry name" value="Amidotransf_hisH"/>
    <property type="match status" value="1"/>
</dbReference>
<evidence type="ECO:0000256" key="2">
    <source>
        <dbReference type="ARBA" id="ARBA00022490"/>
    </source>
</evidence>
<dbReference type="GO" id="GO:0000105">
    <property type="term" value="P:L-histidine biosynthetic process"/>
    <property type="evidence" value="ECO:0007669"/>
    <property type="project" value="UniProtKB-UniRule"/>
</dbReference>
<dbReference type="GO" id="GO:0005737">
    <property type="term" value="C:cytoplasm"/>
    <property type="evidence" value="ECO:0007669"/>
    <property type="project" value="UniProtKB-SubCell"/>
</dbReference>
<evidence type="ECO:0000256" key="5">
    <source>
        <dbReference type="ARBA" id="ARBA00022962"/>
    </source>
</evidence>
<dbReference type="Pfam" id="PF00117">
    <property type="entry name" value="GATase"/>
    <property type="match status" value="1"/>
</dbReference>
<comment type="function">
    <text evidence="10">IGPS catalyzes the conversion of PRFAR and glutamine to IGP, AICAR and glutamate. The HisH subunit catalyzes the hydrolysis of glutamine to glutamate and ammonia as part of the synthesis of IGP and AICAR. The resulting ammonia molecule is channeled to the active site of HisF.</text>
</comment>
<evidence type="ECO:0000256" key="10">
    <source>
        <dbReference type="HAMAP-Rule" id="MF_00278"/>
    </source>
</evidence>
<dbReference type="GO" id="GO:0016829">
    <property type="term" value="F:lyase activity"/>
    <property type="evidence" value="ECO:0007669"/>
    <property type="project" value="UniProtKB-KW"/>
</dbReference>
<evidence type="ECO:0000256" key="4">
    <source>
        <dbReference type="ARBA" id="ARBA00022801"/>
    </source>
</evidence>
<dbReference type="UniPathway" id="UPA00031">
    <property type="reaction ID" value="UER00010"/>
</dbReference>